<dbReference type="PANTHER" id="PTHR23076:SF97">
    <property type="entry name" value="ATP-DEPENDENT ZINC METALLOPROTEASE YME1L1"/>
    <property type="match status" value="1"/>
</dbReference>
<dbReference type="PANTHER" id="PTHR23076">
    <property type="entry name" value="METALLOPROTEASE M41 FTSH"/>
    <property type="match status" value="1"/>
</dbReference>
<evidence type="ECO:0000313" key="18">
    <source>
        <dbReference type="WBParaSite" id="ACOC_0000767301-mRNA-1"/>
    </source>
</evidence>
<evidence type="ECO:0000256" key="2">
    <source>
        <dbReference type="ARBA" id="ARBA00004370"/>
    </source>
</evidence>
<keyword evidence="17" id="KW-1185">Reference proteome</keyword>
<evidence type="ECO:0000313" key="17">
    <source>
        <dbReference type="Proteomes" id="UP000267027"/>
    </source>
</evidence>
<dbReference type="InterPro" id="IPR005936">
    <property type="entry name" value="FtsH"/>
</dbReference>
<dbReference type="STRING" id="334426.A0A158PIK8"/>
<dbReference type="GO" id="GO:0004222">
    <property type="term" value="F:metalloendopeptidase activity"/>
    <property type="evidence" value="ECO:0007669"/>
    <property type="project" value="InterPro"/>
</dbReference>
<dbReference type="InterPro" id="IPR003593">
    <property type="entry name" value="AAA+_ATPase"/>
</dbReference>
<evidence type="ECO:0000256" key="7">
    <source>
        <dbReference type="ARBA" id="ARBA00022741"/>
    </source>
</evidence>
<dbReference type="FunFam" id="1.20.58.760:FF:000001">
    <property type="entry name" value="ATP-dependent zinc metalloprotease FtsH"/>
    <property type="match status" value="1"/>
</dbReference>
<comment type="similarity">
    <text evidence="3">In the C-terminal section; belongs to the peptidase M41 family.</text>
</comment>
<keyword evidence="8" id="KW-0378">Hydrolase</keyword>
<comment type="similarity">
    <text evidence="4">In the N-terminal section; belongs to the AAA ATPase family.</text>
</comment>
<dbReference type="Gene3D" id="3.40.50.300">
    <property type="entry name" value="P-loop containing nucleotide triphosphate hydrolases"/>
    <property type="match status" value="1"/>
</dbReference>
<dbReference type="Gene3D" id="1.10.8.60">
    <property type="match status" value="1"/>
</dbReference>
<dbReference type="InterPro" id="IPR037219">
    <property type="entry name" value="Peptidase_M41-like"/>
</dbReference>
<dbReference type="OMA" id="KYDSDPM"/>
<evidence type="ECO:0000256" key="3">
    <source>
        <dbReference type="ARBA" id="ARBA00010044"/>
    </source>
</evidence>
<comment type="subcellular location">
    <subcellularLocation>
        <location evidence="2">Membrane</location>
    </subcellularLocation>
</comment>
<keyword evidence="7 13" id="KW-0547">Nucleotide-binding</keyword>
<evidence type="ECO:0000256" key="14">
    <source>
        <dbReference type="SAM" id="Phobius"/>
    </source>
</evidence>
<dbReference type="FunFam" id="3.40.50.300:FF:000175">
    <property type="entry name" value="ATP-dependent zinc metalloprotease FTSH 4"/>
    <property type="match status" value="1"/>
</dbReference>
<dbReference type="GO" id="GO:0006515">
    <property type="term" value="P:protein quality control for misfolded or incompletely synthesized proteins"/>
    <property type="evidence" value="ECO:0007669"/>
    <property type="project" value="TreeGrafter"/>
</dbReference>
<dbReference type="HAMAP" id="MF_01458">
    <property type="entry name" value="FtsH"/>
    <property type="match status" value="1"/>
</dbReference>
<dbReference type="SUPFAM" id="SSF140990">
    <property type="entry name" value="FtsH protease domain-like"/>
    <property type="match status" value="1"/>
</dbReference>
<evidence type="ECO:0000256" key="9">
    <source>
        <dbReference type="ARBA" id="ARBA00022833"/>
    </source>
</evidence>
<dbReference type="Proteomes" id="UP000267027">
    <property type="component" value="Unassembled WGS sequence"/>
</dbReference>
<feature type="transmembrane region" description="Helical" evidence="14">
    <location>
        <begin position="100"/>
        <end position="119"/>
    </location>
</feature>
<keyword evidence="11" id="KW-0482">Metalloprotease</keyword>
<name>A0A158PIK8_ANGCS</name>
<sequence length="613" mass="67807">MRIDWFLCHLISVFYDSVSTLKLARGSQLVCRWNIFSNILGVAKKGEENVVDSWSRYDSELKKLPESQQKTYTEGFIKGLLASKSSGSQPPKKSSTLTRFYIFLAACILIGYLTGAIRVRIGDRQFGSLFFSNTQEVKPEDVQVTFDDVRGMDEAKLEVEEIVSYLRDPEKYSRLGGRLPKGVLLVGPPGTGKTLLARAIAGEAQVPFFHTSGSEFDEVLVGQGARRVRDLFDKAKARAPCIIFIDEIDSVGSKRVSNSIHPYANQTINQLLSEMDGFNRNEGVIVIGATNRVDDLDKALLRPGRFDVRVTVPKPDLAGRTDIFSFYLQRIVHSPNVDPRTLAKGSTGFTGADIENMVNQAALKAAKESAIEVTMAHLDEAKDRVLMGPARTGGRIPDEEANRNTAYHEAGHTLVSLYTKYANPLHKVTIIPRGQSLGHTSTIPEKDEYQMTKGQLLATIDVMMGGRVAEEIIFGDDMITTGAADDLKKASQLAVQMVKVGLRDFTADDSSSTSLVKMSDLSPQTAEAIDKEINQVLQDSYQRAKDILLKHRKEHQLLAEALLEYETLSADEVKRVISGKKIVRPTPAALKRSNESRIPSSLVHIHILDEGRK</sequence>
<dbReference type="GO" id="GO:0046872">
    <property type="term" value="F:metal ion binding"/>
    <property type="evidence" value="ECO:0007669"/>
    <property type="project" value="UniProtKB-KW"/>
</dbReference>
<evidence type="ECO:0000256" key="12">
    <source>
        <dbReference type="ARBA" id="ARBA00023136"/>
    </source>
</evidence>
<dbReference type="InterPro" id="IPR000642">
    <property type="entry name" value="Peptidase_M41"/>
</dbReference>
<evidence type="ECO:0000256" key="8">
    <source>
        <dbReference type="ARBA" id="ARBA00022801"/>
    </source>
</evidence>
<evidence type="ECO:0000256" key="1">
    <source>
        <dbReference type="ARBA" id="ARBA00001947"/>
    </source>
</evidence>
<evidence type="ECO:0000256" key="5">
    <source>
        <dbReference type="ARBA" id="ARBA00022670"/>
    </source>
</evidence>
<keyword evidence="14" id="KW-0812">Transmembrane</keyword>
<evidence type="ECO:0000259" key="15">
    <source>
        <dbReference type="SMART" id="SM00382"/>
    </source>
</evidence>
<protein>
    <submittedName>
        <fullName evidence="18">AAA domain-containing protein</fullName>
    </submittedName>
</protein>
<dbReference type="FunFam" id="1.10.8.60:FF:000001">
    <property type="entry name" value="ATP-dependent zinc metalloprotease FtsH"/>
    <property type="match status" value="1"/>
</dbReference>
<keyword evidence="5" id="KW-0645">Protease</keyword>
<dbReference type="GO" id="GO:0016887">
    <property type="term" value="F:ATP hydrolysis activity"/>
    <property type="evidence" value="ECO:0007669"/>
    <property type="project" value="InterPro"/>
</dbReference>
<dbReference type="InterPro" id="IPR027417">
    <property type="entry name" value="P-loop_NTPase"/>
</dbReference>
<dbReference type="OrthoDB" id="1413014at2759"/>
<reference evidence="18" key="1">
    <citation type="submission" date="2016-04" db="UniProtKB">
        <authorList>
            <consortium name="WormBaseParasite"/>
        </authorList>
    </citation>
    <scope>IDENTIFICATION</scope>
</reference>
<evidence type="ECO:0000313" key="16">
    <source>
        <dbReference type="EMBL" id="VDM59259.1"/>
    </source>
</evidence>
<dbReference type="GO" id="GO:0005524">
    <property type="term" value="F:ATP binding"/>
    <property type="evidence" value="ECO:0007669"/>
    <property type="project" value="UniProtKB-KW"/>
</dbReference>
<evidence type="ECO:0000256" key="13">
    <source>
        <dbReference type="RuleBase" id="RU003651"/>
    </source>
</evidence>
<dbReference type="Gene3D" id="1.20.58.760">
    <property type="entry name" value="Peptidase M41"/>
    <property type="match status" value="1"/>
</dbReference>
<comment type="cofactor">
    <cofactor evidence="1">
        <name>Zn(2+)</name>
        <dbReference type="ChEBI" id="CHEBI:29105"/>
    </cofactor>
</comment>
<dbReference type="SUPFAM" id="SSF52540">
    <property type="entry name" value="P-loop containing nucleoside triphosphate hydrolases"/>
    <property type="match status" value="1"/>
</dbReference>
<dbReference type="InterPro" id="IPR041569">
    <property type="entry name" value="AAA_lid_3"/>
</dbReference>
<gene>
    <name evidence="16" type="ORF">ACOC_LOCUS7674</name>
</gene>
<proteinExistence type="inferred from homology"/>
<dbReference type="Pfam" id="PF01434">
    <property type="entry name" value="Peptidase_M41"/>
    <property type="match status" value="1"/>
</dbReference>
<evidence type="ECO:0000256" key="11">
    <source>
        <dbReference type="ARBA" id="ARBA00023049"/>
    </source>
</evidence>
<feature type="domain" description="AAA+ ATPase" evidence="15">
    <location>
        <begin position="179"/>
        <end position="316"/>
    </location>
</feature>
<dbReference type="GO" id="GO:0005743">
    <property type="term" value="C:mitochondrial inner membrane"/>
    <property type="evidence" value="ECO:0007669"/>
    <property type="project" value="TreeGrafter"/>
</dbReference>
<evidence type="ECO:0000256" key="10">
    <source>
        <dbReference type="ARBA" id="ARBA00022840"/>
    </source>
</evidence>
<keyword evidence="12 14" id="KW-0472">Membrane</keyword>
<dbReference type="GO" id="GO:0004176">
    <property type="term" value="F:ATP-dependent peptidase activity"/>
    <property type="evidence" value="ECO:0007669"/>
    <property type="project" value="InterPro"/>
</dbReference>
<keyword evidence="14" id="KW-1133">Transmembrane helix</keyword>
<dbReference type="AlphaFoldDB" id="A0A158PIK8"/>
<keyword evidence="10 13" id="KW-0067">ATP-binding</keyword>
<dbReference type="PROSITE" id="PS00674">
    <property type="entry name" value="AAA"/>
    <property type="match status" value="1"/>
</dbReference>
<reference evidence="16 17" key="2">
    <citation type="submission" date="2018-11" db="EMBL/GenBank/DDBJ databases">
        <authorList>
            <consortium name="Pathogen Informatics"/>
        </authorList>
    </citation>
    <scope>NUCLEOTIDE SEQUENCE [LARGE SCALE GENOMIC DNA]</scope>
    <source>
        <strain evidence="16 17">Costa Rica</strain>
    </source>
</reference>
<dbReference type="SMART" id="SM00382">
    <property type="entry name" value="AAA"/>
    <property type="match status" value="1"/>
</dbReference>
<dbReference type="Pfam" id="PF17862">
    <property type="entry name" value="AAA_lid_3"/>
    <property type="match status" value="1"/>
</dbReference>
<evidence type="ECO:0000256" key="6">
    <source>
        <dbReference type="ARBA" id="ARBA00022723"/>
    </source>
</evidence>
<keyword evidence="9" id="KW-0862">Zinc</keyword>
<comment type="similarity">
    <text evidence="13">Belongs to the AAA ATPase family.</text>
</comment>
<dbReference type="GO" id="GO:0007005">
    <property type="term" value="P:mitochondrion organization"/>
    <property type="evidence" value="ECO:0007669"/>
    <property type="project" value="TreeGrafter"/>
</dbReference>
<accession>A0A158PIK8</accession>
<organism evidence="18">
    <name type="scientific">Angiostrongylus costaricensis</name>
    <name type="common">Nematode worm</name>
    <dbReference type="NCBI Taxonomy" id="334426"/>
    <lineage>
        <taxon>Eukaryota</taxon>
        <taxon>Metazoa</taxon>
        <taxon>Ecdysozoa</taxon>
        <taxon>Nematoda</taxon>
        <taxon>Chromadorea</taxon>
        <taxon>Rhabditida</taxon>
        <taxon>Rhabditina</taxon>
        <taxon>Rhabditomorpha</taxon>
        <taxon>Strongyloidea</taxon>
        <taxon>Metastrongylidae</taxon>
        <taxon>Angiostrongylus</taxon>
    </lineage>
</organism>
<dbReference type="WBParaSite" id="ACOC_0000767301-mRNA-1">
    <property type="protein sequence ID" value="ACOC_0000767301-mRNA-1"/>
    <property type="gene ID" value="ACOC_0000767301"/>
</dbReference>
<dbReference type="Pfam" id="PF00004">
    <property type="entry name" value="AAA"/>
    <property type="match status" value="1"/>
</dbReference>
<dbReference type="CDD" id="cd19501">
    <property type="entry name" value="RecA-like_FtsH"/>
    <property type="match status" value="1"/>
</dbReference>
<keyword evidence="6" id="KW-0479">Metal-binding</keyword>
<dbReference type="InterPro" id="IPR003959">
    <property type="entry name" value="ATPase_AAA_core"/>
</dbReference>
<evidence type="ECO:0000256" key="4">
    <source>
        <dbReference type="ARBA" id="ARBA00010550"/>
    </source>
</evidence>
<dbReference type="EMBL" id="UYYA01004065">
    <property type="protein sequence ID" value="VDM59259.1"/>
    <property type="molecule type" value="Genomic_DNA"/>
</dbReference>
<dbReference type="InterPro" id="IPR003960">
    <property type="entry name" value="ATPase_AAA_CS"/>
</dbReference>